<dbReference type="Gene3D" id="2.40.50.1060">
    <property type="match status" value="1"/>
</dbReference>
<feature type="compositionally biased region" description="Basic and acidic residues" evidence="5">
    <location>
        <begin position="773"/>
        <end position="784"/>
    </location>
</feature>
<feature type="compositionally biased region" description="Polar residues" evidence="5">
    <location>
        <begin position="1053"/>
        <end position="1077"/>
    </location>
</feature>
<keyword evidence="4" id="KW-0539">Nucleus</keyword>
<dbReference type="InterPro" id="IPR036898">
    <property type="entry name" value="RNA_pol_Rpb7-like_N_sf"/>
</dbReference>
<feature type="compositionally biased region" description="Polar residues" evidence="5">
    <location>
        <begin position="801"/>
        <end position="812"/>
    </location>
</feature>
<evidence type="ECO:0000313" key="7">
    <source>
        <dbReference type="RefSeq" id="XP_015598328.1"/>
    </source>
</evidence>
<dbReference type="GO" id="GO:0006352">
    <property type="term" value="P:DNA-templated transcription initiation"/>
    <property type="evidence" value="ECO:0007669"/>
    <property type="project" value="InterPro"/>
</dbReference>
<feature type="compositionally biased region" description="Polar residues" evidence="5">
    <location>
        <begin position="601"/>
        <end position="611"/>
    </location>
</feature>
<feature type="compositionally biased region" description="Basic and acidic residues" evidence="5">
    <location>
        <begin position="1206"/>
        <end position="1243"/>
    </location>
</feature>
<proteinExistence type="predicted"/>
<evidence type="ECO:0000256" key="3">
    <source>
        <dbReference type="ARBA" id="ARBA00023163"/>
    </source>
</evidence>
<feature type="region of interest" description="Disordered" evidence="5">
    <location>
        <begin position="195"/>
        <end position="1324"/>
    </location>
</feature>
<feature type="compositionally biased region" description="Basic and acidic residues" evidence="5">
    <location>
        <begin position="623"/>
        <end position="634"/>
    </location>
</feature>
<feature type="compositionally biased region" description="Polar residues" evidence="5">
    <location>
        <begin position="701"/>
        <end position="712"/>
    </location>
</feature>
<accession>A0AAJ7BZS2</accession>
<feature type="compositionally biased region" description="Basic and acidic residues" evidence="5">
    <location>
        <begin position="967"/>
        <end position="989"/>
    </location>
</feature>
<feature type="compositionally biased region" description="Polar residues" evidence="5">
    <location>
        <begin position="651"/>
        <end position="661"/>
    </location>
</feature>
<feature type="compositionally biased region" description="Polar residues" evidence="5">
    <location>
        <begin position="1308"/>
        <end position="1324"/>
    </location>
</feature>
<feature type="compositionally biased region" description="Basic and acidic residues" evidence="5">
    <location>
        <begin position="723"/>
        <end position="734"/>
    </location>
</feature>
<feature type="compositionally biased region" description="Basic residues" evidence="5">
    <location>
        <begin position="333"/>
        <end position="342"/>
    </location>
</feature>
<feature type="compositionally biased region" description="Basic and acidic residues" evidence="5">
    <location>
        <begin position="1154"/>
        <end position="1167"/>
    </location>
</feature>
<dbReference type="GeneID" id="107269229"/>
<feature type="compositionally biased region" description="Basic residues" evidence="5">
    <location>
        <begin position="446"/>
        <end position="456"/>
    </location>
</feature>
<evidence type="ECO:0000256" key="2">
    <source>
        <dbReference type="ARBA" id="ARBA00022478"/>
    </source>
</evidence>
<feature type="compositionally biased region" description="Polar residues" evidence="5">
    <location>
        <begin position="1035"/>
        <end position="1045"/>
    </location>
</feature>
<feature type="compositionally biased region" description="Basic and acidic residues" evidence="5">
    <location>
        <begin position="457"/>
        <end position="469"/>
    </location>
</feature>
<reference evidence="7" key="1">
    <citation type="submission" date="2025-08" db="UniProtKB">
        <authorList>
            <consortium name="RefSeq"/>
        </authorList>
    </citation>
    <scope>IDENTIFICATION</scope>
</reference>
<gene>
    <name evidence="7" type="primary">LOC107269229</name>
</gene>
<dbReference type="GO" id="GO:0006362">
    <property type="term" value="P:transcription elongation by RNA polymerase I"/>
    <property type="evidence" value="ECO:0007669"/>
    <property type="project" value="TreeGrafter"/>
</dbReference>
<feature type="compositionally biased region" description="Basic and acidic residues" evidence="5">
    <location>
        <begin position="573"/>
        <end position="583"/>
    </location>
</feature>
<evidence type="ECO:0000313" key="6">
    <source>
        <dbReference type="Proteomes" id="UP000694920"/>
    </source>
</evidence>
<feature type="compositionally biased region" description="Basic and acidic residues" evidence="5">
    <location>
        <begin position="1105"/>
        <end position="1116"/>
    </location>
</feature>
<keyword evidence="2" id="KW-0240">DNA-directed RNA polymerase</keyword>
<evidence type="ECO:0000256" key="4">
    <source>
        <dbReference type="ARBA" id="ARBA00023242"/>
    </source>
</evidence>
<organism evidence="6 7">
    <name type="scientific">Cephus cinctus</name>
    <name type="common">Wheat stem sawfly</name>
    <dbReference type="NCBI Taxonomy" id="211228"/>
    <lineage>
        <taxon>Eukaryota</taxon>
        <taxon>Metazoa</taxon>
        <taxon>Ecdysozoa</taxon>
        <taxon>Arthropoda</taxon>
        <taxon>Hexapoda</taxon>
        <taxon>Insecta</taxon>
        <taxon>Pterygota</taxon>
        <taxon>Neoptera</taxon>
        <taxon>Endopterygota</taxon>
        <taxon>Hymenoptera</taxon>
        <taxon>Cephoidea</taxon>
        <taxon>Cephidae</taxon>
        <taxon>Cephus</taxon>
    </lineage>
</organism>
<feature type="compositionally biased region" description="Basic and acidic residues" evidence="5">
    <location>
        <begin position="998"/>
        <end position="1016"/>
    </location>
</feature>
<feature type="compositionally biased region" description="Basic residues" evidence="5">
    <location>
        <begin position="302"/>
        <end position="311"/>
    </location>
</feature>
<feature type="compositionally biased region" description="Basic and acidic residues" evidence="5">
    <location>
        <begin position="673"/>
        <end position="684"/>
    </location>
</feature>
<dbReference type="KEGG" id="ccin:107269229"/>
<keyword evidence="3" id="KW-0804">Transcription</keyword>
<feature type="compositionally biased region" description="Polar residues" evidence="5">
    <location>
        <begin position="500"/>
        <end position="513"/>
    </location>
</feature>
<feature type="compositionally biased region" description="Basic and acidic residues" evidence="5">
    <location>
        <begin position="195"/>
        <end position="206"/>
    </location>
</feature>
<feature type="compositionally biased region" description="Basic and acidic residues" evidence="5">
    <location>
        <begin position="1275"/>
        <end position="1289"/>
    </location>
</feature>
<dbReference type="GO" id="GO:0005736">
    <property type="term" value="C:RNA polymerase I complex"/>
    <property type="evidence" value="ECO:0007669"/>
    <property type="project" value="TreeGrafter"/>
</dbReference>
<feature type="compositionally biased region" description="Basic and acidic residues" evidence="5">
    <location>
        <begin position="1025"/>
        <end position="1034"/>
    </location>
</feature>
<dbReference type="PANTHER" id="PTHR12709">
    <property type="entry name" value="DNA-DIRECTED RNA POLYMERASE II, III"/>
    <property type="match status" value="1"/>
</dbReference>
<comment type="subcellular location">
    <subcellularLocation>
        <location evidence="1">Nucleus</location>
    </subcellularLocation>
</comment>
<dbReference type="CTD" id="221830"/>
<dbReference type="PANTHER" id="PTHR12709:SF5">
    <property type="entry name" value="DNA-DIRECTED RNA POLYMERASE I SUBUNIT RPA43"/>
    <property type="match status" value="1"/>
</dbReference>
<feature type="compositionally biased region" description="Basic and acidic residues" evidence="5">
    <location>
        <begin position="368"/>
        <end position="382"/>
    </location>
</feature>
<feature type="compositionally biased region" description="Polar residues" evidence="5">
    <location>
        <begin position="903"/>
        <end position="914"/>
    </location>
</feature>
<evidence type="ECO:0000256" key="1">
    <source>
        <dbReference type="ARBA" id="ARBA00004123"/>
    </source>
</evidence>
<feature type="compositionally biased region" description="Polar residues" evidence="5">
    <location>
        <begin position="838"/>
        <end position="868"/>
    </location>
</feature>
<feature type="compositionally biased region" description="Basic residues" evidence="5">
    <location>
        <begin position="823"/>
        <end position="834"/>
    </location>
</feature>
<feature type="compositionally biased region" description="Basic residues" evidence="5">
    <location>
        <begin position="236"/>
        <end position="245"/>
    </location>
</feature>
<dbReference type="InterPro" id="IPR045113">
    <property type="entry name" value="Rpb7-like"/>
</dbReference>
<feature type="compositionally biased region" description="Polar residues" evidence="5">
    <location>
        <begin position="751"/>
        <end position="762"/>
    </location>
</feature>
<dbReference type="Proteomes" id="UP000694920">
    <property type="component" value="Unplaced"/>
</dbReference>
<dbReference type="RefSeq" id="XP_015598328.1">
    <property type="nucleotide sequence ID" value="XM_015742842.2"/>
</dbReference>
<feature type="compositionally biased region" description="Basic and acidic residues" evidence="5">
    <location>
        <begin position="291"/>
        <end position="301"/>
    </location>
</feature>
<dbReference type="Gene3D" id="3.30.1490.120">
    <property type="entry name" value="RNA polymerase Rpb7-like, N-terminal domain"/>
    <property type="match status" value="1"/>
</dbReference>
<protein>
    <submittedName>
        <fullName evidence="7">Titin homolog isoform X1</fullName>
    </submittedName>
</protein>
<name>A0AAJ7BZS2_CEPCN</name>
<sequence length="1350" mass="152501">MGLKRKTAITWSVLELTGLLEDEDSRVYFERTKRHLGLHPFHLTDLNAALHEILSSSLNKYDPELKGILLSYQNPKLLNCLGDIFYDTCYVHVDIEADFYVFRPDVPCNLRGIVNKKSDGHVGVLVHKAFNVSIPKPEDDNDWPGNKVSVGQEVKFTVSFLDFKGRLPYIRGVFDPDEYLQGCRIFDPTVNIIPEIKDGPTKKKSQDVAVPRQNKRVVFSSDDEQEEAQEQVSPKKNLKAPRNKIKQIMDSEEEIDSPKKQTSKSLASELKTNDSKSKSKKSKKETTPSWEVKKEEEETKTPTKKLSKKLLSKVFESSSSEGEKESRQTQLKKTIKKSKMSKHQLSDSESEVEMTPLSKKQSKKSKTIKLEAAEMSNVERKPTILTPVISQDSDAGEHEEPLSRSPKKQMKKSTSDDTVMSSRALKYERKQDSDIEEDDLLALKSVSKKQSIKSKRKNSETEVSSENKRKPNIYNSLNSQDSESEEEKSVRIPSPKKSLQRSINADSNVSPTKQMKKSKISNETTFSASETEEEKTVQLPSPKKSLKKSKNLNLDMFTASDTETKHKTFKFLTSRESDTERDVMPPPPQSSPKKQLKKSKNANSDTSISSDTETKHKTFKFLTSRESDTEKDEIPPPPQSSPKKQLKKSKNANSDTSISSDTETKHKTFKFLTSRESDTEKDEIPPPPQSSPKKQLKKSKNANSDTSISSNTETKHRTFKFLTSRESDTEKDEIPPPPQSSPKKQLKKSKNANSDTSISSNTETKHRTFKFLTGRESDTERDEIPPPPPPPQSSPKKQLTKSKVINRSTSSESEADEVLRPKSSSKKSLQKPKNKNSDTSAARDSSNMKTKSKNLPSLTESNYSVLTATPQSKSTKKSTKTPKTSLSQDSESEREEVPEKKMSPQSQSQELNSETAKETDTKSKKVKKLSNKTTSDVKEKQNITDSSISKKLLASSKSAKSSNRSITETKEQKQVESAKKDIEEVDGLKGTKRKKKRSINEDLSSVKKEPEVEESLKQLPKVKKIKTEHPDASKNESPVNRSKMSFFNIGEIVNSTPIPFTQKKNASTGSKKNVATYSDSDSETDENESINWRNFNPRSKKNKSQNREIDNFEKGLKQRLMQSSLSIDDSDTDDNSTASPNKSLKSLMSIKKGKSTENRIQFKEEKSPPPQINSNTVLSPSKPSKRKRKNTMTVDDSMDEEAPEDYSSKDIFKGKKIKVEPKGSDEEKLTSKTKSMYENDKKLVSSPKKSATTKQRATKSSSIENSKNDKKKNNKSIDNHSDHEKDKVNNSRRKYKRILDPSEDNSTDRSLTSPKKSMAYRQNTNTVENLDISMQEEKLYLRMKIKEEPL</sequence>
<keyword evidence="6" id="KW-1185">Reference proteome</keyword>
<feature type="compositionally biased region" description="Polar residues" evidence="5">
    <location>
        <begin position="1137"/>
        <end position="1146"/>
    </location>
</feature>
<feature type="compositionally biased region" description="Low complexity" evidence="5">
    <location>
        <begin position="946"/>
        <end position="962"/>
    </location>
</feature>
<evidence type="ECO:0000256" key="5">
    <source>
        <dbReference type="SAM" id="MobiDB-lite"/>
    </source>
</evidence>